<dbReference type="Gene3D" id="3.30.1360.40">
    <property type="match status" value="1"/>
</dbReference>
<protein>
    <submittedName>
        <fullName evidence="5">Inhibitor of KinA</fullName>
    </submittedName>
</protein>
<keyword evidence="2" id="KW-0378">Hydrolase</keyword>
<dbReference type="SUPFAM" id="SSF160467">
    <property type="entry name" value="PH0987 N-terminal domain-like"/>
    <property type="match status" value="1"/>
</dbReference>
<feature type="domain" description="Carboxyltransferase" evidence="4">
    <location>
        <begin position="4"/>
        <end position="214"/>
    </location>
</feature>
<dbReference type="OrthoDB" id="9778567at2"/>
<dbReference type="EMBL" id="SLXD01000014">
    <property type="protein sequence ID" value="TCO99844.1"/>
    <property type="molecule type" value="Genomic_DNA"/>
</dbReference>
<proteinExistence type="predicted"/>
<dbReference type="InterPro" id="IPR010016">
    <property type="entry name" value="PxpB"/>
</dbReference>
<dbReference type="SUPFAM" id="SSF50891">
    <property type="entry name" value="Cyclophilin-like"/>
    <property type="match status" value="1"/>
</dbReference>
<dbReference type="Pfam" id="PF02682">
    <property type="entry name" value="CT_C_D"/>
    <property type="match status" value="1"/>
</dbReference>
<evidence type="ECO:0000256" key="3">
    <source>
        <dbReference type="ARBA" id="ARBA00022840"/>
    </source>
</evidence>
<evidence type="ECO:0000313" key="6">
    <source>
        <dbReference type="Proteomes" id="UP000295106"/>
    </source>
</evidence>
<dbReference type="GeneID" id="99685396"/>
<reference evidence="5 6" key="1">
    <citation type="submission" date="2019-03" db="EMBL/GenBank/DDBJ databases">
        <title>Genomic Encyclopedia of Type Strains, Phase IV (KMG-IV): sequencing the most valuable type-strain genomes for metagenomic binning, comparative biology and taxonomic classification.</title>
        <authorList>
            <person name="Goeker M."/>
        </authorList>
    </citation>
    <scope>NUCLEOTIDE SEQUENCE [LARGE SCALE GENOMIC DNA]</scope>
    <source>
        <strain evidence="5 6">DSM 1709</strain>
    </source>
</reference>
<dbReference type="NCBIfam" id="TIGR00370">
    <property type="entry name" value="5-oxoprolinase subunit PxpB"/>
    <property type="match status" value="1"/>
</dbReference>
<dbReference type="InterPro" id="IPR029000">
    <property type="entry name" value="Cyclophilin-like_dom_sf"/>
</dbReference>
<dbReference type="Proteomes" id="UP000295106">
    <property type="component" value="Unassembled WGS sequence"/>
</dbReference>
<organism evidence="5 6">
    <name type="scientific">Rubrivivax gelatinosus</name>
    <name type="common">Rhodocyclus gelatinosus</name>
    <name type="synonym">Rhodopseudomonas gelatinosa</name>
    <dbReference type="NCBI Taxonomy" id="28068"/>
    <lineage>
        <taxon>Bacteria</taxon>
        <taxon>Pseudomonadati</taxon>
        <taxon>Pseudomonadota</taxon>
        <taxon>Betaproteobacteria</taxon>
        <taxon>Burkholderiales</taxon>
        <taxon>Sphaerotilaceae</taxon>
        <taxon>Rubrivivax</taxon>
    </lineage>
</organism>
<dbReference type="Gene3D" id="2.40.100.10">
    <property type="entry name" value="Cyclophilin-like"/>
    <property type="match status" value="1"/>
</dbReference>
<sequence length="239" mass="26255">MTNLRIEPLGDSALILRLGDEVGAETTRRVRAAARQIERDAPAGVRELVPAYTSVTVHYRPEHVPGEAGDLRPPYERLRERLQQSLARLRLPRAGAGREVVVPVWYGGEAGPDLDAVAAACGLDADEVVRRHLASAHEVCMLGFAPGFPFITGLDPALRMPRRATPRTRIAPGSVAIAREQTCIYPLETPGGWQLLGRTPLRLFDPQAAAPSLLRAGDRIRFEAIDEARFHELQAAQRR</sequence>
<dbReference type="RefSeq" id="WP_132649151.1">
    <property type="nucleotide sequence ID" value="NZ_CP181386.1"/>
</dbReference>
<dbReference type="GO" id="GO:0005524">
    <property type="term" value="F:ATP binding"/>
    <property type="evidence" value="ECO:0007669"/>
    <property type="project" value="UniProtKB-KW"/>
</dbReference>
<keyword evidence="1" id="KW-0547">Nucleotide-binding</keyword>
<dbReference type="GO" id="GO:0016787">
    <property type="term" value="F:hydrolase activity"/>
    <property type="evidence" value="ECO:0007669"/>
    <property type="project" value="UniProtKB-KW"/>
</dbReference>
<comment type="caution">
    <text evidence="5">The sequence shown here is derived from an EMBL/GenBank/DDBJ whole genome shotgun (WGS) entry which is preliminary data.</text>
</comment>
<dbReference type="PANTHER" id="PTHR34698:SF2">
    <property type="entry name" value="5-OXOPROLINASE SUBUNIT B"/>
    <property type="match status" value="1"/>
</dbReference>
<evidence type="ECO:0000259" key="4">
    <source>
        <dbReference type="SMART" id="SM00796"/>
    </source>
</evidence>
<name>A0A4R2M4V0_RUBGE</name>
<dbReference type="AlphaFoldDB" id="A0A4R2M4V0"/>
<dbReference type="InterPro" id="IPR003833">
    <property type="entry name" value="CT_C_D"/>
</dbReference>
<evidence type="ECO:0000256" key="2">
    <source>
        <dbReference type="ARBA" id="ARBA00022801"/>
    </source>
</evidence>
<accession>A0A4R2M4V0</accession>
<dbReference type="PANTHER" id="PTHR34698">
    <property type="entry name" value="5-OXOPROLINASE SUBUNIT B"/>
    <property type="match status" value="1"/>
</dbReference>
<keyword evidence="3" id="KW-0067">ATP-binding</keyword>
<evidence type="ECO:0000313" key="5">
    <source>
        <dbReference type="EMBL" id="TCO99844.1"/>
    </source>
</evidence>
<gene>
    <name evidence="5" type="ORF">EV684_114141</name>
</gene>
<dbReference type="SMART" id="SM00796">
    <property type="entry name" value="AHS1"/>
    <property type="match status" value="1"/>
</dbReference>
<evidence type="ECO:0000256" key="1">
    <source>
        <dbReference type="ARBA" id="ARBA00022741"/>
    </source>
</evidence>